<dbReference type="Gene3D" id="2.60.40.1170">
    <property type="entry name" value="Mu homology domain, subdomain B"/>
    <property type="match status" value="2"/>
</dbReference>
<dbReference type="CDD" id="cd09254">
    <property type="entry name" value="AP_delta-COPI_MHD"/>
    <property type="match status" value="1"/>
</dbReference>
<proteinExistence type="inferred from homology"/>
<keyword evidence="5 10" id="KW-0931">ER-Golgi transport</keyword>
<dbReference type="Gene3D" id="3.30.450.60">
    <property type="match status" value="1"/>
</dbReference>
<evidence type="ECO:0000256" key="12">
    <source>
        <dbReference type="SAM" id="MobiDB-lite"/>
    </source>
</evidence>
<dbReference type="PROSITE" id="PS51072">
    <property type="entry name" value="MHD"/>
    <property type="match status" value="1"/>
</dbReference>
<feature type="compositionally biased region" description="Basic and acidic residues" evidence="12">
    <location>
        <begin position="160"/>
        <end position="178"/>
    </location>
</feature>
<evidence type="ECO:0000256" key="11">
    <source>
        <dbReference type="RuleBase" id="RU366052"/>
    </source>
</evidence>
<dbReference type="FunFam" id="3.30.450.60:FF:000003">
    <property type="entry name" value="Coatomer subunit delta"/>
    <property type="match status" value="1"/>
</dbReference>
<protein>
    <recommendedName>
        <fullName evidence="10">Coatomer subunit delta</fullName>
    </recommendedName>
</protein>
<comment type="caution">
    <text evidence="14">The sequence shown here is derived from an EMBL/GenBank/DDBJ whole genome shotgun (WGS) entry which is preliminary data.</text>
</comment>
<keyword evidence="3 10" id="KW-0813">Transport</keyword>
<name>A0A8S1J787_9CHLO</name>
<evidence type="ECO:0000256" key="3">
    <source>
        <dbReference type="ARBA" id="ARBA00022448"/>
    </source>
</evidence>
<accession>A0A8S1J787</accession>
<dbReference type="EMBL" id="CAJHUC010001009">
    <property type="protein sequence ID" value="CAD7699381.1"/>
    <property type="molecule type" value="Genomic_DNA"/>
</dbReference>
<evidence type="ECO:0000259" key="13">
    <source>
        <dbReference type="PROSITE" id="PS51072"/>
    </source>
</evidence>
<comment type="function">
    <text evidence="10">The coatomer is a cytosolic protein complex that binds to dilysine motifs and reversibly associates with Golgi non-clathrin-coated vesicles, which further mediate biosynthetic protein transport from the ER, via the Golgi up to the trans Golgi network. Coatomer complex is required for budding from Golgi membranes, and is essential for the retrograde Golgi-to-ER transport of dilysine-tagged proteins.</text>
</comment>
<dbReference type="Proteomes" id="UP000708148">
    <property type="component" value="Unassembled WGS sequence"/>
</dbReference>
<evidence type="ECO:0000256" key="10">
    <source>
        <dbReference type="RuleBase" id="RU364018"/>
    </source>
</evidence>
<sequence length="523" mass="57095">MVVFAAAIITKSGKPLVSRQFVEMSRIRVEGLLSAFPKLVGTGKQHTYVETDNIRYVFQPMEGLYLLLLTNRQSNILDDLDTLRLLSKIVPEYASPMDEEGVGRSAFELIFAFDEVISMGLKENVRVQQVKQNIEMESTEEKIHKMIIESKIKETREKMREHASKLDRERAEKAKLDRAGGGGGGTGQFVSHLQSTVESAISSSLGTGESDYAPSYRRPTTGLDLGSRDRDDRTSKGGRRGMQLGKGRRGNEFIEALRAEGEVVQEPAAGRAGAAAAAAAAPPGEPVSISIEEKISATLNRDGGIEMLEVQGVVTLQVNAEEASKLVVGLATGANRGFQFKTHPNIDKNLHASEGRLALKDPERPFPVGTALGVLKWRWSSRDDDRLPLIINCWPSASGNETYVNMDYEATEGFDLQGVAIAIPLPSDRQPAVNQCDGDWQWVSRKNVLMWNIDLIDASNRNGALEFVVQSPDADDIFPVDVTFTAASTLCDISIESVEDSSTGAAIKYGCKKALTTGDYQVV</sequence>
<dbReference type="SUPFAM" id="SSF64356">
    <property type="entry name" value="SNARE-like"/>
    <property type="match status" value="1"/>
</dbReference>
<feature type="compositionally biased region" description="Basic and acidic residues" evidence="12">
    <location>
        <begin position="226"/>
        <end position="235"/>
    </location>
</feature>
<keyword evidence="6 10" id="KW-0653">Protein transport</keyword>
<feature type="domain" description="MHD" evidence="13">
    <location>
        <begin position="284"/>
        <end position="523"/>
    </location>
</feature>
<evidence type="ECO:0000256" key="5">
    <source>
        <dbReference type="ARBA" id="ARBA00022892"/>
    </source>
</evidence>
<keyword evidence="9 10" id="KW-0968">Cytoplasmic vesicle</keyword>
<dbReference type="PANTHER" id="PTHR10121">
    <property type="entry name" value="COATOMER SUBUNIT DELTA"/>
    <property type="match status" value="1"/>
</dbReference>
<dbReference type="SUPFAM" id="SSF49447">
    <property type="entry name" value="Second domain of Mu2 adaptin subunit (ap50) of ap2 adaptor"/>
    <property type="match status" value="1"/>
</dbReference>
<evidence type="ECO:0000256" key="6">
    <source>
        <dbReference type="ARBA" id="ARBA00022927"/>
    </source>
</evidence>
<evidence type="ECO:0000256" key="8">
    <source>
        <dbReference type="ARBA" id="ARBA00023136"/>
    </source>
</evidence>
<dbReference type="PANTHER" id="PTHR10121:SF0">
    <property type="entry name" value="COATOMER SUBUNIT DELTA"/>
    <property type="match status" value="1"/>
</dbReference>
<evidence type="ECO:0000256" key="4">
    <source>
        <dbReference type="ARBA" id="ARBA00022490"/>
    </source>
</evidence>
<gene>
    <name evidence="14" type="ORF">OSTQU699_LOCUS4740</name>
</gene>
<comment type="subunit">
    <text evidence="2 10">Oligomeric complex that consists of at least the alpha, beta, beta', gamma, delta, epsilon and zeta subunits.</text>
</comment>
<dbReference type="GO" id="GO:0000139">
    <property type="term" value="C:Golgi membrane"/>
    <property type="evidence" value="ECO:0007669"/>
    <property type="project" value="UniProtKB-SubCell"/>
</dbReference>
<dbReference type="AlphaFoldDB" id="A0A8S1J787"/>
<dbReference type="GO" id="GO:0030126">
    <property type="term" value="C:COPI vesicle coat"/>
    <property type="evidence" value="ECO:0007669"/>
    <property type="project" value="UniProtKB-UniRule"/>
</dbReference>
<dbReference type="GO" id="GO:0006888">
    <property type="term" value="P:endoplasmic reticulum to Golgi vesicle-mediated transport"/>
    <property type="evidence" value="ECO:0007669"/>
    <property type="project" value="TreeGrafter"/>
</dbReference>
<dbReference type="FunFam" id="2.60.40.1170:FF:000007">
    <property type="entry name" value="Coatomer subunit delta"/>
    <property type="match status" value="1"/>
</dbReference>
<evidence type="ECO:0000313" key="15">
    <source>
        <dbReference type="Proteomes" id="UP000708148"/>
    </source>
</evidence>
<evidence type="ECO:0000313" key="14">
    <source>
        <dbReference type="EMBL" id="CAD7699381.1"/>
    </source>
</evidence>
<feature type="region of interest" description="Disordered" evidence="12">
    <location>
        <begin position="160"/>
        <end position="188"/>
    </location>
</feature>
<keyword evidence="8 10" id="KW-0472">Membrane</keyword>
<dbReference type="Pfam" id="PF00928">
    <property type="entry name" value="Adap_comp_sub"/>
    <property type="match status" value="1"/>
</dbReference>
<evidence type="ECO:0000256" key="9">
    <source>
        <dbReference type="ARBA" id="ARBA00023329"/>
    </source>
</evidence>
<dbReference type="GO" id="GO:0015031">
    <property type="term" value="P:protein transport"/>
    <property type="evidence" value="ECO:0007669"/>
    <property type="project" value="UniProtKB-KW"/>
</dbReference>
<evidence type="ECO:0000256" key="1">
    <source>
        <dbReference type="ARBA" id="ARBA00010516"/>
    </source>
</evidence>
<dbReference type="InterPro" id="IPR036168">
    <property type="entry name" value="AP2_Mu_C_sf"/>
</dbReference>
<dbReference type="CDD" id="cd14830">
    <property type="entry name" value="Delta_COP_N"/>
    <property type="match status" value="1"/>
</dbReference>
<evidence type="ECO:0000256" key="7">
    <source>
        <dbReference type="ARBA" id="ARBA00023034"/>
    </source>
</evidence>
<reference evidence="14" key="1">
    <citation type="submission" date="2020-12" db="EMBL/GenBank/DDBJ databases">
        <authorList>
            <person name="Iha C."/>
        </authorList>
    </citation>
    <scope>NUCLEOTIDE SEQUENCE</scope>
</reference>
<feature type="region of interest" description="Disordered" evidence="12">
    <location>
        <begin position="200"/>
        <end position="246"/>
    </location>
</feature>
<keyword evidence="7 10" id="KW-0333">Golgi apparatus</keyword>
<dbReference type="InterPro" id="IPR011012">
    <property type="entry name" value="Longin-like_dom_sf"/>
</dbReference>
<organism evidence="14 15">
    <name type="scientific">Ostreobium quekettii</name>
    <dbReference type="NCBI Taxonomy" id="121088"/>
    <lineage>
        <taxon>Eukaryota</taxon>
        <taxon>Viridiplantae</taxon>
        <taxon>Chlorophyta</taxon>
        <taxon>core chlorophytes</taxon>
        <taxon>Ulvophyceae</taxon>
        <taxon>TCBD clade</taxon>
        <taxon>Bryopsidales</taxon>
        <taxon>Ostreobineae</taxon>
        <taxon>Ostreobiaceae</taxon>
        <taxon>Ostreobium</taxon>
    </lineage>
</organism>
<evidence type="ECO:0000256" key="2">
    <source>
        <dbReference type="ARBA" id="ARBA00011775"/>
    </source>
</evidence>
<dbReference type="InterPro" id="IPR027059">
    <property type="entry name" value="Coatomer_dsu"/>
</dbReference>
<dbReference type="GO" id="GO:0006890">
    <property type="term" value="P:retrograde vesicle-mediated transport, Golgi to endoplasmic reticulum"/>
    <property type="evidence" value="ECO:0007669"/>
    <property type="project" value="UniProtKB-UniRule"/>
</dbReference>
<comment type="subcellular location">
    <subcellularLocation>
        <location evidence="10 11">Cytoplasm</location>
    </subcellularLocation>
    <subcellularLocation>
        <location evidence="10 11">Cytoplasmic vesicle</location>
        <location evidence="10 11">COPI-coated vesicle membrane</location>
        <topology evidence="10 11">Peripheral membrane protein</topology>
        <orientation evidence="10 11">Cytoplasmic side</orientation>
    </subcellularLocation>
    <subcellularLocation>
        <location evidence="10 11">Golgi apparatus membrane</location>
        <topology evidence="10 11">Peripheral membrane protein</topology>
        <orientation evidence="10 11">Cytoplasmic side</orientation>
    </subcellularLocation>
</comment>
<keyword evidence="4 10" id="KW-0963">Cytoplasm</keyword>
<dbReference type="GO" id="GO:0051645">
    <property type="term" value="P:Golgi localization"/>
    <property type="evidence" value="ECO:0007669"/>
    <property type="project" value="TreeGrafter"/>
</dbReference>
<dbReference type="OrthoDB" id="10266042at2759"/>
<keyword evidence="15" id="KW-1185">Reference proteome</keyword>
<comment type="similarity">
    <text evidence="1 10">Belongs to the adaptor complexes medium subunit family. Delta-COP subfamily.</text>
</comment>
<dbReference type="InterPro" id="IPR028565">
    <property type="entry name" value="MHD"/>
</dbReference>